<dbReference type="EMBL" id="BMNE01000009">
    <property type="protein sequence ID" value="GGN95850.1"/>
    <property type="molecule type" value="Genomic_DNA"/>
</dbReference>
<keyword evidence="1" id="KW-0812">Transmembrane</keyword>
<organism evidence="2 3">
    <name type="scientific">Nocardia rhizosphaerihabitans</name>
    <dbReference type="NCBI Taxonomy" id="1691570"/>
    <lineage>
        <taxon>Bacteria</taxon>
        <taxon>Bacillati</taxon>
        <taxon>Actinomycetota</taxon>
        <taxon>Actinomycetes</taxon>
        <taxon>Mycobacteriales</taxon>
        <taxon>Nocardiaceae</taxon>
        <taxon>Nocardia</taxon>
    </lineage>
</organism>
<accession>A0ABQ2KXJ1</accession>
<name>A0ABQ2KXJ1_9NOCA</name>
<evidence type="ECO:0000313" key="2">
    <source>
        <dbReference type="EMBL" id="GGN95850.1"/>
    </source>
</evidence>
<keyword evidence="1" id="KW-1133">Transmembrane helix</keyword>
<proteinExistence type="predicted"/>
<evidence type="ECO:0000313" key="3">
    <source>
        <dbReference type="Proteomes" id="UP000658127"/>
    </source>
</evidence>
<comment type="caution">
    <text evidence="2">The sequence shown here is derived from an EMBL/GenBank/DDBJ whole genome shotgun (WGS) entry which is preliminary data.</text>
</comment>
<keyword evidence="3" id="KW-1185">Reference proteome</keyword>
<keyword evidence="1" id="KW-0472">Membrane</keyword>
<dbReference type="Proteomes" id="UP000658127">
    <property type="component" value="Unassembled WGS sequence"/>
</dbReference>
<gene>
    <name evidence="2" type="ORF">GCM10011610_60300</name>
</gene>
<reference evidence="3" key="1">
    <citation type="journal article" date="2019" name="Int. J. Syst. Evol. Microbiol.">
        <title>The Global Catalogue of Microorganisms (GCM) 10K type strain sequencing project: providing services to taxonomists for standard genome sequencing and annotation.</title>
        <authorList>
            <consortium name="The Broad Institute Genomics Platform"/>
            <consortium name="The Broad Institute Genome Sequencing Center for Infectious Disease"/>
            <person name="Wu L."/>
            <person name="Ma J."/>
        </authorList>
    </citation>
    <scope>NUCLEOTIDE SEQUENCE [LARGE SCALE GENOMIC DNA]</scope>
    <source>
        <strain evidence="3">CGMCC 4.7329</strain>
    </source>
</reference>
<sequence>MVIGTALAVLVGLCVLALCSLLAGYAVVVVIYWLELHRRPVVAERDGVARTDERAG</sequence>
<feature type="transmembrane region" description="Helical" evidence="1">
    <location>
        <begin position="6"/>
        <end position="34"/>
    </location>
</feature>
<protein>
    <submittedName>
        <fullName evidence="2">Uncharacterized protein</fullName>
    </submittedName>
</protein>
<evidence type="ECO:0000256" key="1">
    <source>
        <dbReference type="SAM" id="Phobius"/>
    </source>
</evidence>